<dbReference type="Proteomes" id="UP000222417">
    <property type="component" value="Segment"/>
</dbReference>
<proteinExistence type="predicted"/>
<dbReference type="EMBL" id="KY363465">
    <property type="protein sequence ID" value="AQT25290.1"/>
    <property type="molecule type" value="Genomic_DNA"/>
</dbReference>
<organism evidence="1 2">
    <name type="scientific">Providencia phage vB_PreS_PR1</name>
    <dbReference type="NCBI Taxonomy" id="1931407"/>
    <lineage>
        <taxon>Viruses</taxon>
        <taxon>Duplodnaviria</taxon>
        <taxon>Heunggongvirae</taxon>
        <taxon>Uroviricota</taxon>
        <taxon>Caudoviricetes</taxon>
        <taxon>Demerecviridae</taxon>
        <taxon>Priunavirus</taxon>
        <taxon>Priunavirus PR1</taxon>
    </lineage>
</organism>
<gene>
    <name evidence="1" type="ORF">PR1_84</name>
</gene>
<keyword evidence="2" id="KW-1185">Reference proteome</keyword>
<protein>
    <submittedName>
        <fullName evidence="1">Uncharacterized protein</fullName>
    </submittedName>
</protein>
<evidence type="ECO:0000313" key="2">
    <source>
        <dbReference type="Proteomes" id="UP000222417"/>
    </source>
</evidence>
<evidence type="ECO:0000313" key="1">
    <source>
        <dbReference type="EMBL" id="AQT25290.1"/>
    </source>
</evidence>
<name>A0A1S6KV28_9CAUD</name>
<accession>A0A1S6KV28</accession>
<sequence length="126" mass="13600">MSKVTVKIAGVISAVMTAELENQGINIETPQDVVEFMRFAIAEGMLEDWFIVVPSEDGEATLMMEDVIFAIENGDLNDNAIHVFTVMAEQVKQGGEDEDVVIMGVTHGQTGESHELLAGDLYALAG</sequence>
<reference evidence="1 2" key="1">
    <citation type="submission" date="2016-12" db="EMBL/GenBank/DDBJ databases">
        <title>Providencia rettgeri phage vB-PreS_PR1 - a deep-branching member of the T5-like siphoviruses.</title>
        <authorList>
            <person name="Oliveira H."/>
            <person name="Pinto G."/>
            <person name="Hendrix H."/>
            <person name="Noben J.-P."/>
            <person name="Gawor J."/>
            <person name="Lobocka M."/>
            <person name="Lavigne R."/>
            <person name="Azeredo J."/>
        </authorList>
    </citation>
    <scope>NUCLEOTIDE SEQUENCE [LARGE SCALE GENOMIC DNA]</scope>
</reference>